<feature type="transmembrane region" description="Helical" evidence="7">
    <location>
        <begin position="6"/>
        <end position="27"/>
    </location>
</feature>
<dbReference type="InterPro" id="IPR019533">
    <property type="entry name" value="Peptidase_S26"/>
</dbReference>
<keyword evidence="7" id="KW-0472">Membrane</keyword>
<feature type="domain" description="Peptidase S26" evidence="8">
    <location>
        <begin position="65"/>
        <end position="256"/>
    </location>
</feature>
<dbReference type="Pfam" id="PF10502">
    <property type="entry name" value="Peptidase_S26"/>
    <property type="match status" value="1"/>
</dbReference>
<evidence type="ECO:0000256" key="6">
    <source>
        <dbReference type="PIRSR" id="PIRSR600223-1"/>
    </source>
</evidence>
<protein>
    <recommendedName>
        <fullName evidence="4 7">Signal peptidase I</fullName>
        <ecNumber evidence="3 7">3.4.21.89</ecNumber>
    </recommendedName>
</protein>
<dbReference type="InterPro" id="IPR000223">
    <property type="entry name" value="Pept_S26A_signal_pept_1"/>
</dbReference>
<feature type="active site" evidence="6">
    <location>
        <position position="94"/>
    </location>
</feature>
<reference evidence="10" key="1">
    <citation type="submission" date="2018-02" db="EMBL/GenBank/DDBJ databases">
        <title>Genome sequencing of Solimonas sp. HR-BB.</title>
        <authorList>
            <person name="Lee Y."/>
            <person name="Jeon C.O."/>
        </authorList>
    </citation>
    <scope>NUCLEOTIDE SEQUENCE [LARGE SCALE GENOMIC DNA]</scope>
    <source>
        <strain evidence="10">HR-E</strain>
    </source>
</reference>
<evidence type="ECO:0000256" key="7">
    <source>
        <dbReference type="RuleBase" id="RU362042"/>
    </source>
</evidence>
<dbReference type="SUPFAM" id="SSF51306">
    <property type="entry name" value="LexA/Signal peptidase"/>
    <property type="match status" value="1"/>
</dbReference>
<dbReference type="Gene3D" id="2.10.109.10">
    <property type="entry name" value="Umud Fragment, subunit A"/>
    <property type="match status" value="1"/>
</dbReference>
<dbReference type="GO" id="GO:0006465">
    <property type="term" value="P:signal peptide processing"/>
    <property type="evidence" value="ECO:0007669"/>
    <property type="project" value="InterPro"/>
</dbReference>
<evidence type="ECO:0000256" key="1">
    <source>
        <dbReference type="ARBA" id="ARBA00000677"/>
    </source>
</evidence>
<comment type="catalytic activity">
    <reaction evidence="1 7">
        <text>Cleavage of hydrophobic, N-terminal signal or leader sequences from secreted and periplasmic proteins.</text>
        <dbReference type="EC" id="3.4.21.89"/>
    </reaction>
</comment>
<keyword evidence="5 7" id="KW-0378">Hydrolase</keyword>
<comment type="subcellular location">
    <subcellularLocation>
        <location evidence="7">Membrane</location>
        <topology evidence="7">Multi-pass membrane protein</topology>
    </subcellularLocation>
</comment>
<dbReference type="CDD" id="cd06530">
    <property type="entry name" value="S26_SPase_I"/>
    <property type="match status" value="1"/>
</dbReference>
<dbReference type="GO" id="GO:0004252">
    <property type="term" value="F:serine-type endopeptidase activity"/>
    <property type="evidence" value="ECO:0007669"/>
    <property type="project" value="InterPro"/>
</dbReference>
<dbReference type="InterPro" id="IPR036286">
    <property type="entry name" value="LexA/Signal_pep-like_sf"/>
</dbReference>
<evidence type="ECO:0000313" key="10">
    <source>
        <dbReference type="Proteomes" id="UP000243900"/>
    </source>
</evidence>
<comment type="caution">
    <text evidence="7">Lacks conserved residue(s) required for the propagation of feature annotation.</text>
</comment>
<evidence type="ECO:0000256" key="5">
    <source>
        <dbReference type="ARBA" id="ARBA00022801"/>
    </source>
</evidence>
<dbReference type="NCBIfam" id="TIGR02227">
    <property type="entry name" value="sigpep_I_bact"/>
    <property type="match status" value="1"/>
</dbReference>
<evidence type="ECO:0000259" key="8">
    <source>
        <dbReference type="Pfam" id="PF10502"/>
    </source>
</evidence>
<keyword evidence="10" id="KW-1185">Reference proteome</keyword>
<keyword evidence="7" id="KW-0812">Transmembrane</keyword>
<feature type="active site" evidence="6">
    <location>
        <position position="149"/>
    </location>
</feature>
<keyword evidence="7" id="KW-0645">Protease</keyword>
<dbReference type="EC" id="3.4.21.89" evidence="3 7"/>
<dbReference type="PROSITE" id="PS00761">
    <property type="entry name" value="SPASE_I_3"/>
    <property type="match status" value="1"/>
</dbReference>
<dbReference type="PANTHER" id="PTHR43390:SF1">
    <property type="entry name" value="CHLOROPLAST PROCESSING PEPTIDASE"/>
    <property type="match status" value="1"/>
</dbReference>
<dbReference type="OrthoDB" id="9815782at2"/>
<dbReference type="AlphaFoldDB" id="A0A2P6AVI7"/>
<proteinExistence type="inferred from homology"/>
<accession>A0A2P6AVI7</accession>
<name>A0A2P6AVI7_9GAMM</name>
<keyword evidence="7" id="KW-1133">Transmembrane helix</keyword>
<dbReference type="GO" id="GO:0009003">
    <property type="term" value="F:signal peptidase activity"/>
    <property type="evidence" value="ECO:0007669"/>
    <property type="project" value="UniProtKB-EC"/>
</dbReference>
<evidence type="ECO:0000256" key="4">
    <source>
        <dbReference type="ARBA" id="ARBA00019232"/>
    </source>
</evidence>
<dbReference type="RefSeq" id="WP_105190846.1">
    <property type="nucleotide sequence ID" value="NZ_PTQZ01000001.1"/>
</dbReference>
<evidence type="ECO:0000256" key="2">
    <source>
        <dbReference type="ARBA" id="ARBA00009370"/>
    </source>
</evidence>
<dbReference type="Proteomes" id="UP000243900">
    <property type="component" value="Unassembled WGS sequence"/>
</dbReference>
<dbReference type="EMBL" id="PTQZ01000001">
    <property type="protein sequence ID" value="PQA52348.1"/>
    <property type="molecule type" value="Genomic_DNA"/>
</dbReference>
<dbReference type="PANTHER" id="PTHR43390">
    <property type="entry name" value="SIGNAL PEPTIDASE I"/>
    <property type="match status" value="1"/>
</dbReference>
<gene>
    <name evidence="9" type="primary">lepB</name>
    <name evidence="9" type="ORF">C5O18_00035</name>
</gene>
<sequence>MDIDFSLVLTIAVLVCGALWAFDALLLKPGRRRRLETAQTAARAQGSTLPAEAEQQILREPWLFETAHGFFPVLAVVWLLRSFLAEPFTIPSGSMLPSLEVGDYVLVNKFSYGVRLPVIGTEILPLGRPERGDVMVFKFPEQPSINYIKRVIGLPGDHIESRDEVLYINGVEAKRELLSQEPEVDPWEQVWRENLLGATHTTREEIGRQPAGANWSYTVPAGHYFMMGDNRDNSNDSRFWGPVSEELIVGKAFYIWMHKKPGLHLPVFSRNGSIE</sequence>
<dbReference type="PRINTS" id="PR00727">
    <property type="entry name" value="LEADERPTASE"/>
</dbReference>
<evidence type="ECO:0000256" key="3">
    <source>
        <dbReference type="ARBA" id="ARBA00013208"/>
    </source>
</evidence>
<organism evidence="9 10">
    <name type="scientific">Amnimonas aquatica</name>
    <dbReference type="NCBI Taxonomy" id="2094561"/>
    <lineage>
        <taxon>Bacteria</taxon>
        <taxon>Pseudomonadati</taxon>
        <taxon>Pseudomonadota</taxon>
        <taxon>Gammaproteobacteria</taxon>
        <taxon>Moraxellales</taxon>
        <taxon>Moraxellaceae</taxon>
        <taxon>Amnimonas</taxon>
    </lineage>
</organism>
<comment type="caution">
    <text evidence="9">The sequence shown here is derived from an EMBL/GenBank/DDBJ whole genome shotgun (WGS) entry which is preliminary data.</text>
</comment>
<comment type="similarity">
    <text evidence="2 7">Belongs to the peptidase S26 family.</text>
</comment>
<evidence type="ECO:0000313" key="9">
    <source>
        <dbReference type="EMBL" id="PQA52348.1"/>
    </source>
</evidence>
<dbReference type="InterPro" id="IPR019758">
    <property type="entry name" value="Pept_S26A_signal_pept_1_CS"/>
</dbReference>
<dbReference type="GO" id="GO:0016020">
    <property type="term" value="C:membrane"/>
    <property type="evidence" value="ECO:0007669"/>
    <property type="project" value="UniProtKB-SubCell"/>
</dbReference>